<dbReference type="InterPro" id="IPR036465">
    <property type="entry name" value="vWFA_dom_sf"/>
</dbReference>
<protein>
    <recommendedName>
        <fullName evidence="1">VWFA domain-containing protein</fullName>
    </recommendedName>
</protein>
<proteinExistence type="predicted"/>
<name>A0A1T3NUM4_9ACTN</name>
<dbReference type="SMART" id="SM00327">
    <property type="entry name" value="VWA"/>
    <property type="match status" value="1"/>
</dbReference>
<dbReference type="Gene3D" id="3.40.50.410">
    <property type="entry name" value="von Willebrand factor, type A domain"/>
    <property type="match status" value="1"/>
</dbReference>
<dbReference type="SUPFAM" id="SSF53300">
    <property type="entry name" value="vWA-like"/>
    <property type="match status" value="1"/>
</dbReference>
<accession>A0A1T3NUM4</accession>
<dbReference type="Pfam" id="PF18571">
    <property type="entry name" value="VWA_3_C"/>
    <property type="match status" value="1"/>
</dbReference>
<dbReference type="EMBL" id="MWQN01000001">
    <property type="protein sequence ID" value="OPC80569.1"/>
    <property type="molecule type" value="Genomic_DNA"/>
</dbReference>
<dbReference type="AlphaFoldDB" id="A0A1T3NUM4"/>
<evidence type="ECO:0000313" key="3">
    <source>
        <dbReference type="Proteomes" id="UP000190037"/>
    </source>
</evidence>
<dbReference type="GO" id="GO:0005891">
    <property type="term" value="C:voltage-gated calcium channel complex"/>
    <property type="evidence" value="ECO:0007669"/>
    <property type="project" value="TreeGrafter"/>
</dbReference>
<dbReference type="Gene3D" id="2.60.40.3670">
    <property type="match status" value="1"/>
</dbReference>
<dbReference type="Pfam" id="PF13768">
    <property type="entry name" value="VWA_3"/>
    <property type="match status" value="1"/>
</dbReference>
<gene>
    <name evidence="2" type="ORF">B4N89_06015</name>
</gene>
<comment type="caution">
    <text evidence="2">The sequence shown here is derived from an EMBL/GenBank/DDBJ whole genome shotgun (WGS) entry which is preliminary data.</text>
</comment>
<dbReference type="InterPro" id="IPR002035">
    <property type="entry name" value="VWF_A"/>
</dbReference>
<dbReference type="eggNOG" id="COG2304">
    <property type="taxonomic scope" value="Bacteria"/>
</dbReference>
<organism evidence="2 3">
    <name type="scientific">Embleya scabrispora</name>
    <dbReference type="NCBI Taxonomy" id="159449"/>
    <lineage>
        <taxon>Bacteria</taxon>
        <taxon>Bacillati</taxon>
        <taxon>Actinomycetota</taxon>
        <taxon>Actinomycetes</taxon>
        <taxon>Kitasatosporales</taxon>
        <taxon>Streptomycetaceae</taxon>
        <taxon>Embleya</taxon>
    </lineage>
</organism>
<dbReference type="PANTHER" id="PTHR10166:SF37">
    <property type="entry name" value="STOLID, ISOFORM H"/>
    <property type="match status" value="1"/>
</dbReference>
<dbReference type="PANTHER" id="PTHR10166">
    <property type="entry name" value="VOLTAGE-DEPENDENT CALCIUM CHANNEL SUBUNIT ALPHA-2/DELTA-RELATED"/>
    <property type="match status" value="1"/>
</dbReference>
<reference evidence="2 3" key="1">
    <citation type="submission" date="2017-03" db="EMBL/GenBank/DDBJ databases">
        <title>Draft genome sequence of Streptomyces scabrisporus NF3, endophyte isolated from Amphipterygium adstringens.</title>
        <authorList>
            <person name="Vazquez M."/>
            <person name="Ceapa C.D."/>
            <person name="Rodriguez Luna D."/>
            <person name="Sanchez Esquivel S."/>
        </authorList>
    </citation>
    <scope>NUCLEOTIDE SEQUENCE [LARGE SCALE GENOMIC DNA]</scope>
    <source>
        <strain evidence="2 3">NF3</strain>
    </source>
</reference>
<dbReference type="CDD" id="cd00198">
    <property type="entry name" value="vWFA"/>
    <property type="match status" value="1"/>
</dbReference>
<keyword evidence="3" id="KW-1185">Reference proteome</keyword>
<evidence type="ECO:0000259" key="1">
    <source>
        <dbReference type="PROSITE" id="PS50234"/>
    </source>
</evidence>
<dbReference type="Proteomes" id="UP000190037">
    <property type="component" value="Unassembled WGS sequence"/>
</dbReference>
<dbReference type="STRING" id="159449.B4N89_06015"/>
<evidence type="ECO:0000313" key="2">
    <source>
        <dbReference type="EMBL" id="OPC80569.1"/>
    </source>
</evidence>
<dbReference type="InterPro" id="IPR041176">
    <property type="entry name" value="VWA_3_C"/>
</dbReference>
<sequence>MSGAPEFTIEINQNAYLPMGGHEVHAVAHIKASGLPTGTASARRGAEVIMVDTSGSMDFPSSKLKAAKQATKAAIDTLRDGTLFAVVSGTGMASMVYPFDEVLVPADDRSRKEAKREVDKLRARGGTAMGQWLLMARRLLEPHRDAIRHAILLTDGKNESEREQDLAEAIAYCEGVFVCDCRGIGLDWRVDEVRKISNALLGDIGLVSEPADLVADFTKMMENAMGKAVADVALRVRTINNARVKYVKQTYPVIDDLTARRTDVGPNAGDYPTGSWGGESKHYHICLEVEPDEVNPGGKRRPCQVSVVLPDGSGGLELAKAGVFAQWTDDEELSTRINSEVAKVTGREKLANAVQEGLEARTRGDETTATARLVQALELADEAGDEHTAKLLRRVVEVEADGTSRLRNDEEGMMIIDVESHKTARVGPPTRD</sequence>
<dbReference type="PROSITE" id="PS50234">
    <property type="entry name" value="VWFA"/>
    <property type="match status" value="1"/>
</dbReference>
<feature type="domain" description="VWFA" evidence="1">
    <location>
        <begin position="46"/>
        <end position="229"/>
    </location>
</feature>
<dbReference type="Gene3D" id="1.20.120.1690">
    <property type="match status" value="1"/>
</dbReference>
<dbReference type="RefSeq" id="WP_078974830.1">
    <property type="nucleotide sequence ID" value="NZ_MWQN01000001.1"/>
</dbReference>
<dbReference type="InterPro" id="IPR051173">
    <property type="entry name" value="Ca_channel_alpha-2/delta"/>
</dbReference>
<dbReference type="OrthoDB" id="568872at2"/>
<dbReference type="GO" id="GO:0005245">
    <property type="term" value="F:voltage-gated calcium channel activity"/>
    <property type="evidence" value="ECO:0007669"/>
    <property type="project" value="TreeGrafter"/>
</dbReference>